<keyword evidence="3" id="KW-1185">Reference proteome</keyword>
<evidence type="ECO:0000256" key="1">
    <source>
        <dbReference type="SAM" id="Phobius"/>
    </source>
</evidence>
<organism evidence="2 3">
    <name type="scientific">Actinokineospora fastidiosa</name>
    <dbReference type="NCBI Taxonomy" id="1816"/>
    <lineage>
        <taxon>Bacteria</taxon>
        <taxon>Bacillati</taxon>
        <taxon>Actinomycetota</taxon>
        <taxon>Actinomycetes</taxon>
        <taxon>Pseudonocardiales</taxon>
        <taxon>Pseudonocardiaceae</taxon>
        <taxon>Actinokineospora</taxon>
    </lineage>
</organism>
<protein>
    <submittedName>
        <fullName evidence="2">Uncharacterized protein</fullName>
    </submittedName>
</protein>
<feature type="transmembrane region" description="Helical" evidence="1">
    <location>
        <begin position="162"/>
        <end position="187"/>
    </location>
</feature>
<evidence type="ECO:0000313" key="3">
    <source>
        <dbReference type="Proteomes" id="UP000660680"/>
    </source>
</evidence>
<reference evidence="2" key="1">
    <citation type="journal article" date="2014" name="Int. J. Syst. Evol. Microbiol.">
        <title>Complete genome sequence of Corynebacterium casei LMG S-19264T (=DSM 44701T), isolated from a smear-ripened cheese.</title>
        <authorList>
            <consortium name="US DOE Joint Genome Institute (JGI-PGF)"/>
            <person name="Walter F."/>
            <person name="Albersmeier A."/>
            <person name="Kalinowski J."/>
            <person name="Ruckert C."/>
        </authorList>
    </citation>
    <scope>NUCLEOTIDE SEQUENCE</scope>
    <source>
        <strain evidence="2">JCM 3276</strain>
    </source>
</reference>
<keyword evidence="1" id="KW-0812">Transmembrane</keyword>
<dbReference type="AlphaFoldDB" id="A0A918G2F7"/>
<name>A0A918G2F7_9PSEU</name>
<accession>A0A918G2F7</accession>
<feature type="transmembrane region" description="Helical" evidence="1">
    <location>
        <begin position="130"/>
        <end position="150"/>
    </location>
</feature>
<keyword evidence="1" id="KW-0472">Membrane</keyword>
<gene>
    <name evidence="2" type="ORF">GCM10010171_01500</name>
</gene>
<dbReference type="EMBL" id="BMRB01000001">
    <property type="protein sequence ID" value="GGS13442.1"/>
    <property type="molecule type" value="Genomic_DNA"/>
</dbReference>
<comment type="caution">
    <text evidence="2">The sequence shown here is derived from an EMBL/GenBank/DDBJ whole genome shotgun (WGS) entry which is preliminary data.</text>
</comment>
<keyword evidence="1" id="KW-1133">Transmembrane helix</keyword>
<sequence length="226" mass="23780">MAHTGVSDPIADYIAALSARLRGPSSAKADLLAEARDGLDDAAEAYAAAGHPDPRGRAVAEFGDLTCLARAYQAELGVAEGARALKSVLVAVPVMHALWQTNQLVWIGSWSEYGGPVPEWYRAVADVNDWIGWVVMGLAGLALLAGRLLSRRGVETRRLGRAAGFLGAAGSFVLLLNLVVLLTATASLDMSRLLMPLPCLAVGAGMFIVHGRILVLAHRSLKFTAG</sequence>
<reference evidence="2" key="2">
    <citation type="submission" date="2020-09" db="EMBL/GenBank/DDBJ databases">
        <authorList>
            <person name="Sun Q."/>
            <person name="Ohkuma M."/>
        </authorList>
    </citation>
    <scope>NUCLEOTIDE SEQUENCE</scope>
    <source>
        <strain evidence="2">JCM 3276</strain>
    </source>
</reference>
<proteinExistence type="predicted"/>
<feature type="transmembrane region" description="Helical" evidence="1">
    <location>
        <begin position="193"/>
        <end position="215"/>
    </location>
</feature>
<dbReference type="Proteomes" id="UP000660680">
    <property type="component" value="Unassembled WGS sequence"/>
</dbReference>
<evidence type="ECO:0000313" key="2">
    <source>
        <dbReference type="EMBL" id="GGS13442.1"/>
    </source>
</evidence>